<dbReference type="EMBL" id="JAUCMV010000001">
    <property type="protein sequence ID" value="KAK0429456.1"/>
    <property type="molecule type" value="Genomic_DNA"/>
</dbReference>
<accession>A0AA39IS47</accession>
<keyword evidence="2" id="KW-1185">Reference proteome</keyword>
<name>A0AA39IS47_9BILA</name>
<dbReference type="Proteomes" id="UP001175271">
    <property type="component" value="Unassembled WGS sequence"/>
</dbReference>
<organism evidence="1 2">
    <name type="scientific">Steinernema hermaphroditum</name>
    <dbReference type="NCBI Taxonomy" id="289476"/>
    <lineage>
        <taxon>Eukaryota</taxon>
        <taxon>Metazoa</taxon>
        <taxon>Ecdysozoa</taxon>
        <taxon>Nematoda</taxon>
        <taxon>Chromadorea</taxon>
        <taxon>Rhabditida</taxon>
        <taxon>Tylenchina</taxon>
        <taxon>Panagrolaimomorpha</taxon>
        <taxon>Strongyloidoidea</taxon>
        <taxon>Steinernematidae</taxon>
        <taxon>Steinernema</taxon>
    </lineage>
</organism>
<reference evidence="1" key="1">
    <citation type="submission" date="2023-06" db="EMBL/GenBank/DDBJ databases">
        <title>Genomic analysis of the entomopathogenic nematode Steinernema hermaphroditum.</title>
        <authorList>
            <person name="Schwarz E.M."/>
            <person name="Heppert J.K."/>
            <person name="Baniya A."/>
            <person name="Schwartz H.T."/>
            <person name="Tan C.-H."/>
            <person name="Antoshechkin I."/>
            <person name="Sternberg P.W."/>
            <person name="Goodrich-Blair H."/>
            <person name="Dillman A.R."/>
        </authorList>
    </citation>
    <scope>NUCLEOTIDE SEQUENCE</scope>
    <source>
        <strain evidence="1">PS9179</strain>
        <tissue evidence="1">Whole animal</tissue>
    </source>
</reference>
<dbReference type="AlphaFoldDB" id="A0AA39IS47"/>
<comment type="caution">
    <text evidence="1">The sequence shown here is derived from an EMBL/GenBank/DDBJ whole genome shotgun (WGS) entry which is preliminary data.</text>
</comment>
<evidence type="ECO:0000313" key="2">
    <source>
        <dbReference type="Proteomes" id="UP001175271"/>
    </source>
</evidence>
<evidence type="ECO:0000313" key="1">
    <source>
        <dbReference type="EMBL" id="KAK0429456.1"/>
    </source>
</evidence>
<sequence>METIRRYHNFVRDCYMTLLAMKCNVAFLPLCVKLPLDLLHPRRLRRRVDAVYAHTFTDVFIYSFATQSTVGHFGRTT</sequence>
<protein>
    <submittedName>
        <fullName evidence="1">Uncharacterized protein</fullName>
    </submittedName>
</protein>
<gene>
    <name evidence="1" type="ORF">QR680_011388</name>
</gene>
<proteinExistence type="predicted"/>